<keyword evidence="3" id="KW-1185">Reference proteome</keyword>
<keyword evidence="2" id="KW-0614">Plasmid</keyword>
<sequence>MLALGINNEFEIAKILVAFEKSIQEQNPDLISVASAWKIWLKEIQSSQKTDLPFNTLNKEWKLTSMVPRNLDFPPAAKNPKLPGTVKPFFFILSALFWSMIYYFLIFKLL</sequence>
<keyword evidence="1" id="KW-0812">Transmembrane</keyword>
<feature type="transmembrane region" description="Helical" evidence="1">
    <location>
        <begin position="89"/>
        <end position="107"/>
    </location>
</feature>
<keyword evidence="1" id="KW-0472">Membrane</keyword>
<dbReference type="EMBL" id="AP025030">
    <property type="protein sequence ID" value="BDA80969.1"/>
    <property type="molecule type" value="Genomic_DNA"/>
</dbReference>
<name>A0ABM7UP65_9LEPT</name>
<geneLocation type="plasmid" evidence="2 3">
    <name>pE30-1</name>
</geneLocation>
<organism evidence="2 3">
    <name type="scientific">Leptospira kobayashii</name>
    <dbReference type="NCBI Taxonomy" id="1917830"/>
    <lineage>
        <taxon>Bacteria</taxon>
        <taxon>Pseudomonadati</taxon>
        <taxon>Spirochaetota</taxon>
        <taxon>Spirochaetia</taxon>
        <taxon>Leptospirales</taxon>
        <taxon>Leptospiraceae</taxon>
        <taxon>Leptospira</taxon>
    </lineage>
</organism>
<evidence type="ECO:0000313" key="2">
    <source>
        <dbReference type="EMBL" id="BDA80969.1"/>
    </source>
</evidence>
<evidence type="ECO:0000256" key="1">
    <source>
        <dbReference type="SAM" id="Phobius"/>
    </source>
</evidence>
<gene>
    <name evidence="2" type="ORF">LPTSP3_g38990</name>
</gene>
<evidence type="ECO:0000313" key="3">
    <source>
        <dbReference type="Proteomes" id="UP000245263"/>
    </source>
</evidence>
<dbReference type="Proteomes" id="UP000245263">
    <property type="component" value="Plasmid pE30-1"/>
</dbReference>
<proteinExistence type="predicted"/>
<keyword evidence="1" id="KW-1133">Transmembrane helix</keyword>
<accession>A0ABM7UP65</accession>
<reference evidence="2 3" key="1">
    <citation type="submission" date="2021-08" db="EMBL/GenBank/DDBJ databases">
        <title>Complete genome sequence of Leptospira kobayashii strain E30.</title>
        <authorList>
            <person name="Nakao R."/>
            <person name="Nakamura S."/>
            <person name="Masuzawa T."/>
            <person name="Koizumi N."/>
        </authorList>
    </citation>
    <scope>NUCLEOTIDE SEQUENCE [LARGE SCALE GENOMIC DNA]</scope>
    <source>
        <strain evidence="2 3">E30</strain>
        <plasmid evidence="2 3">pE30-1</plasmid>
    </source>
</reference>
<protein>
    <submittedName>
        <fullName evidence="2">Uncharacterized protein</fullName>
    </submittedName>
</protein>